<keyword evidence="16" id="KW-1185">Reference proteome</keyword>
<evidence type="ECO:0000256" key="10">
    <source>
        <dbReference type="ARBA" id="ARBA00044932"/>
    </source>
</evidence>
<name>A0A2P1PZQ2_9GAMM</name>
<evidence type="ECO:0000256" key="3">
    <source>
        <dbReference type="ARBA" id="ARBA00022705"/>
    </source>
</evidence>
<dbReference type="GO" id="GO:0005829">
    <property type="term" value="C:cytosol"/>
    <property type="evidence" value="ECO:0007669"/>
    <property type="project" value="TreeGrafter"/>
</dbReference>
<evidence type="ECO:0000256" key="5">
    <source>
        <dbReference type="ARBA" id="ARBA00022801"/>
    </source>
</evidence>
<dbReference type="GO" id="GO:0042802">
    <property type="term" value="F:identical protein binding"/>
    <property type="evidence" value="ECO:0007669"/>
    <property type="project" value="UniProtKB-ARBA"/>
</dbReference>
<dbReference type="InterPro" id="IPR007693">
    <property type="entry name" value="DNA_helicase_DnaB-like_N"/>
</dbReference>
<keyword evidence="8 13" id="KW-0238">DNA-binding</keyword>
<dbReference type="Gene3D" id="3.40.50.300">
    <property type="entry name" value="P-loop containing nucleotide triphosphate hydrolases"/>
    <property type="match status" value="1"/>
</dbReference>
<dbReference type="SUPFAM" id="SSF48024">
    <property type="entry name" value="N-terminal domain of DnaB helicase"/>
    <property type="match status" value="1"/>
</dbReference>
<dbReference type="PANTHER" id="PTHR30153">
    <property type="entry name" value="REPLICATIVE DNA HELICASE DNAB"/>
    <property type="match status" value="1"/>
</dbReference>
<dbReference type="GO" id="GO:0003677">
    <property type="term" value="F:DNA binding"/>
    <property type="evidence" value="ECO:0007669"/>
    <property type="project" value="UniProtKB-UniRule"/>
</dbReference>
<dbReference type="InterPro" id="IPR007692">
    <property type="entry name" value="DNA_helicase_DnaB"/>
</dbReference>
<comment type="function">
    <text evidence="10 13">The main replicative DNA helicase, it participates in initiation and elongation during chromosome replication. Travels ahead of the DNA replisome, separating dsDNA into templates for DNA synthesis. A processive ATP-dependent 5'-3' DNA helicase it has DNA-dependent ATPase activity.</text>
</comment>
<dbReference type="OrthoDB" id="9773982at2"/>
<dbReference type="NCBIfam" id="NF004384">
    <property type="entry name" value="PRK05748.1"/>
    <property type="match status" value="1"/>
</dbReference>
<dbReference type="PROSITE" id="PS51199">
    <property type="entry name" value="SF4_HELICASE"/>
    <property type="match status" value="1"/>
</dbReference>
<comment type="catalytic activity">
    <reaction evidence="11 13">
        <text>ATP + H2O = ADP + phosphate + H(+)</text>
        <dbReference type="Rhea" id="RHEA:13065"/>
        <dbReference type="ChEBI" id="CHEBI:15377"/>
        <dbReference type="ChEBI" id="CHEBI:15378"/>
        <dbReference type="ChEBI" id="CHEBI:30616"/>
        <dbReference type="ChEBI" id="CHEBI:43474"/>
        <dbReference type="ChEBI" id="CHEBI:456216"/>
        <dbReference type="EC" id="5.6.2.3"/>
    </reaction>
</comment>
<evidence type="ECO:0000256" key="6">
    <source>
        <dbReference type="ARBA" id="ARBA00022806"/>
    </source>
</evidence>
<dbReference type="Gene3D" id="1.10.860.10">
    <property type="entry name" value="DNAb Helicase, Chain A"/>
    <property type="match status" value="1"/>
</dbReference>
<dbReference type="FunFam" id="3.40.50.300:FF:000076">
    <property type="entry name" value="Replicative DNA helicase"/>
    <property type="match status" value="1"/>
</dbReference>
<evidence type="ECO:0000256" key="1">
    <source>
        <dbReference type="ARBA" id="ARBA00008428"/>
    </source>
</evidence>
<dbReference type="GO" id="GO:0016887">
    <property type="term" value="F:ATP hydrolysis activity"/>
    <property type="evidence" value="ECO:0007669"/>
    <property type="project" value="RHEA"/>
</dbReference>
<dbReference type="Pfam" id="PF03796">
    <property type="entry name" value="DnaB_C"/>
    <property type="match status" value="1"/>
</dbReference>
<keyword evidence="9" id="KW-0413">Isomerase</keyword>
<keyword evidence="6 13" id="KW-0347">Helicase</keyword>
<dbReference type="CDD" id="cd00984">
    <property type="entry name" value="DnaB_C"/>
    <property type="match status" value="1"/>
</dbReference>
<evidence type="ECO:0000256" key="9">
    <source>
        <dbReference type="ARBA" id="ARBA00023235"/>
    </source>
</evidence>
<dbReference type="AlphaFoldDB" id="A0A2P1PZQ2"/>
<dbReference type="InterPro" id="IPR027417">
    <property type="entry name" value="P-loop_NTPase"/>
</dbReference>
<reference evidence="15 16" key="1">
    <citation type="submission" date="2018-03" db="EMBL/GenBank/DDBJ databases">
        <title>Ahniella affigens gen. nov., sp. nov., a gammaproteobacterium isolated from sandy soil near a stream.</title>
        <authorList>
            <person name="Ko Y."/>
            <person name="Kim J.-H."/>
        </authorList>
    </citation>
    <scope>NUCLEOTIDE SEQUENCE [LARGE SCALE GENOMIC DNA]</scope>
    <source>
        <strain evidence="15 16">D13</strain>
        <plasmid evidence="16">Plasmid unnamed</plasmid>
    </source>
</reference>
<dbReference type="GO" id="GO:0006269">
    <property type="term" value="P:DNA replication, synthesis of primer"/>
    <property type="evidence" value="ECO:0007669"/>
    <property type="project" value="UniProtKB-UniRule"/>
</dbReference>
<accession>A0A2P1PZQ2</accession>
<dbReference type="GO" id="GO:1990077">
    <property type="term" value="C:primosome complex"/>
    <property type="evidence" value="ECO:0007669"/>
    <property type="project" value="UniProtKB-UniRule"/>
</dbReference>
<proteinExistence type="inferred from homology"/>
<dbReference type="EMBL" id="CP027861">
    <property type="protein sequence ID" value="AVQ00322.1"/>
    <property type="molecule type" value="Genomic_DNA"/>
</dbReference>
<dbReference type="EC" id="5.6.2.3" evidence="12 13"/>
<keyword evidence="2 13" id="KW-0639">Primosome</keyword>
<dbReference type="Pfam" id="PF00772">
    <property type="entry name" value="DnaB"/>
    <property type="match status" value="1"/>
</dbReference>
<evidence type="ECO:0000256" key="8">
    <source>
        <dbReference type="ARBA" id="ARBA00023125"/>
    </source>
</evidence>
<dbReference type="RefSeq" id="WP_106894239.1">
    <property type="nucleotide sequence ID" value="NZ_CP027861.1"/>
</dbReference>
<feature type="domain" description="SF4 helicase" evidence="14">
    <location>
        <begin position="190"/>
        <end position="455"/>
    </location>
</feature>
<evidence type="ECO:0000256" key="7">
    <source>
        <dbReference type="ARBA" id="ARBA00022840"/>
    </source>
</evidence>
<evidence type="ECO:0000256" key="12">
    <source>
        <dbReference type="NCBIfam" id="TIGR00665"/>
    </source>
</evidence>
<gene>
    <name evidence="15" type="ORF">C7S18_23785</name>
</gene>
<dbReference type="SUPFAM" id="SSF52540">
    <property type="entry name" value="P-loop containing nucleoside triphosphate hydrolases"/>
    <property type="match status" value="1"/>
</dbReference>
<dbReference type="PANTHER" id="PTHR30153:SF2">
    <property type="entry name" value="REPLICATIVE DNA HELICASE"/>
    <property type="match status" value="1"/>
</dbReference>
<dbReference type="InterPro" id="IPR007694">
    <property type="entry name" value="DNA_helicase_DnaB-like_C"/>
</dbReference>
<evidence type="ECO:0000259" key="14">
    <source>
        <dbReference type="PROSITE" id="PS51199"/>
    </source>
</evidence>
<dbReference type="GO" id="GO:0005524">
    <property type="term" value="F:ATP binding"/>
    <property type="evidence" value="ECO:0007669"/>
    <property type="project" value="UniProtKB-UniRule"/>
</dbReference>
<organism evidence="15 16">
    <name type="scientific">Ahniella affigens</name>
    <dbReference type="NCBI Taxonomy" id="2021234"/>
    <lineage>
        <taxon>Bacteria</taxon>
        <taxon>Pseudomonadati</taxon>
        <taxon>Pseudomonadota</taxon>
        <taxon>Gammaproteobacteria</taxon>
        <taxon>Lysobacterales</taxon>
        <taxon>Rhodanobacteraceae</taxon>
        <taxon>Ahniella</taxon>
    </lineage>
</organism>
<keyword evidence="15" id="KW-0614">Plasmid</keyword>
<protein>
    <recommendedName>
        <fullName evidence="12 13">Replicative DNA helicase</fullName>
        <ecNumber evidence="12 13">5.6.2.3</ecNumber>
    </recommendedName>
</protein>
<dbReference type="KEGG" id="xba:C7S18_23785"/>
<evidence type="ECO:0000256" key="2">
    <source>
        <dbReference type="ARBA" id="ARBA00022515"/>
    </source>
</evidence>
<dbReference type="InterPro" id="IPR016136">
    <property type="entry name" value="DNA_helicase_N/primase_C"/>
</dbReference>
<keyword evidence="5 13" id="KW-0378">Hydrolase</keyword>
<dbReference type="GO" id="GO:0043139">
    <property type="term" value="F:5'-3' DNA helicase activity"/>
    <property type="evidence" value="ECO:0007669"/>
    <property type="project" value="UniProtKB-EC"/>
</dbReference>
<comment type="similarity">
    <text evidence="1 13">Belongs to the helicase family. DnaB subfamily.</text>
</comment>
<keyword evidence="3 13" id="KW-0235">DNA replication</keyword>
<evidence type="ECO:0000256" key="11">
    <source>
        <dbReference type="ARBA" id="ARBA00048954"/>
    </source>
</evidence>
<geneLocation type="plasmid" evidence="15">
    <name>unnamed</name>
</geneLocation>
<evidence type="ECO:0000256" key="13">
    <source>
        <dbReference type="RuleBase" id="RU362085"/>
    </source>
</evidence>
<dbReference type="FunFam" id="1.10.860.10:FF:000001">
    <property type="entry name" value="Replicative DNA helicase"/>
    <property type="match status" value="1"/>
</dbReference>
<dbReference type="InterPro" id="IPR036185">
    <property type="entry name" value="DNA_heli_DnaB-like_N_sf"/>
</dbReference>
<keyword evidence="7 13" id="KW-0067">ATP-binding</keyword>
<dbReference type="Proteomes" id="UP000241074">
    <property type="component" value="Plasmid unnamed"/>
</dbReference>
<keyword evidence="4 13" id="KW-0547">Nucleotide-binding</keyword>
<evidence type="ECO:0000313" key="15">
    <source>
        <dbReference type="EMBL" id="AVQ00322.1"/>
    </source>
</evidence>
<reference evidence="15 16" key="2">
    <citation type="submission" date="2018-03" db="EMBL/GenBank/DDBJ databases">
        <authorList>
            <person name="Keele B.F."/>
        </authorList>
    </citation>
    <scope>NUCLEOTIDE SEQUENCE [LARGE SCALE GENOMIC DNA]</scope>
    <source>
        <strain evidence="15 16">D13</strain>
        <plasmid evidence="16">Plasmid unnamed</plasmid>
    </source>
</reference>
<evidence type="ECO:0000256" key="4">
    <source>
        <dbReference type="ARBA" id="ARBA00022741"/>
    </source>
</evidence>
<dbReference type="NCBIfam" id="TIGR00665">
    <property type="entry name" value="DnaB"/>
    <property type="match status" value="1"/>
</dbReference>
<sequence length="458" mass="50589">MPPRKKSPSSPLESMRSLPAAVEAEQAVLGGLLLQPDAWDRVADQLVETDFYRHDHQLIFRAIAELQGRKMAPDAVTLGEWFETQGIADLVGGSGYILSLANNTPSAANIEAYVTLVRDKAILRQLIDASTETANSAWQPAGQSVQTILEEAEQRVFRIAESGARGRKPYVTTKDAAREAFREIDFRYHNQNSVFGVPSGLIDLDRLTTGFQAEDFVVIAARPSMGKTALALNIAEYCATRTKKAVAFFTLEMSASQLAMRLISSIGRVNAQHLKSGELLDEDWPRVTAAITVMSSINILFHDAKALSPLEIRAKARRAAREHDLGLLVVDYLQLMSVPGNQENRATEISEISRSLKALAGELKVPVIALSQLNRSLEQRADKRPIMADLRESGAIEQDADLILFIYRDEYYNTDSPDKGIAEIIVGKQRNGPTGTVKTTFLPHYTRFENYGPNSSNF</sequence>
<evidence type="ECO:0000313" key="16">
    <source>
        <dbReference type="Proteomes" id="UP000241074"/>
    </source>
</evidence>